<dbReference type="HOGENOM" id="CLU_556331_0_0_9"/>
<feature type="domain" description="Methyl-accepting transducer" evidence="3">
    <location>
        <begin position="78"/>
        <end position="307"/>
    </location>
</feature>
<keyword evidence="5" id="KW-1185">Reference proteome</keyword>
<sequence>MFHKKNKVVNVLKVINNVQVSDNTTDDNLQTKDITGGNGFNTFFKHFKKYYSFIIEIGKNNFSLASKLSSFNVILHHRSQLIKEKSKVVAEAAQSTLAATEETNASINEVTNVLAKYTTTSEKVAEETKKLLELNAQNTCNLDDAISTSSKTILKSEELVETMENLQLALREINFIVNGVHQIAEQTNLLSLNASIEAAKAGDAGKGFAVVADEIRKLAENTKEKLQAMNEFTNKISLTTKESLAKVQDTISSVTIANKKITAVHKSFDSSNAKLIKVASDVDEFSTSITDIMASVEQINAAMSMIGSDAEKLTIESNTLEYEANQLNSLGEQANDAIDLAKQITASTGNLFSHSLYQLTNEDFKAYLLSSISNHKKWVNELHRMSQTNTIEPLQLDGTQCAFGHFYNSIKPYNKEIHPIWDSINKDHLDLHDIGHDVINAIKKKDDADKEKKLQLADKLSNSVIYKLQQILRILRDNPDIIIFSELN</sequence>
<reference evidence="4 5" key="1">
    <citation type="submission" date="2010-08" db="EMBL/GenBank/DDBJ databases">
        <title>Complete sequence of Clostridium cellulovorans 743B.</title>
        <authorList>
            <consortium name="US DOE Joint Genome Institute"/>
            <person name="Lucas S."/>
            <person name="Copeland A."/>
            <person name="Lapidus A."/>
            <person name="Cheng J.-F."/>
            <person name="Bruce D."/>
            <person name="Goodwin L."/>
            <person name="Pitluck S."/>
            <person name="Chertkov O."/>
            <person name="Detter J.C."/>
            <person name="Han C."/>
            <person name="Tapia R."/>
            <person name="Land M."/>
            <person name="Hauser L."/>
            <person name="Chang Y.-J."/>
            <person name="Jeffries C."/>
            <person name="Kyrpides N."/>
            <person name="Ivanova N."/>
            <person name="Mikhailova N."/>
            <person name="Hemme C.L."/>
            <person name="Woyke T."/>
        </authorList>
    </citation>
    <scope>NUCLEOTIDE SEQUENCE [LARGE SCALE GENOMIC DNA]</scope>
    <source>
        <strain evidence="5">ATCC 35296 / DSM 3052 / OCM 3 / 743B</strain>
    </source>
</reference>
<dbReference type="STRING" id="573061.Clocel_0480"/>
<dbReference type="Gene3D" id="1.20.120.30">
    <property type="entry name" value="Aspartate receptor, ligand-binding domain"/>
    <property type="match status" value="1"/>
</dbReference>
<dbReference type="InterPro" id="IPR004089">
    <property type="entry name" value="MCPsignal_dom"/>
</dbReference>
<evidence type="ECO:0000313" key="5">
    <source>
        <dbReference type="Proteomes" id="UP000002730"/>
    </source>
</evidence>
<evidence type="ECO:0000313" key="4">
    <source>
        <dbReference type="EMBL" id="ADL50256.1"/>
    </source>
</evidence>
<evidence type="ECO:0000256" key="1">
    <source>
        <dbReference type="ARBA" id="ARBA00023224"/>
    </source>
</evidence>
<dbReference type="PANTHER" id="PTHR32089">
    <property type="entry name" value="METHYL-ACCEPTING CHEMOTAXIS PROTEIN MCPB"/>
    <property type="match status" value="1"/>
</dbReference>
<dbReference type="SMART" id="SM00283">
    <property type="entry name" value="MA"/>
    <property type="match status" value="1"/>
</dbReference>
<dbReference type="eggNOG" id="COG0840">
    <property type="taxonomic scope" value="Bacteria"/>
</dbReference>
<dbReference type="OrthoDB" id="9816519at2"/>
<dbReference type="AlphaFoldDB" id="D9SQW8"/>
<dbReference type="Gene3D" id="1.10.287.950">
    <property type="entry name" value="Methyl-accepting chemotaxis protein"/>
    <property type="match status" value="1"/>
</dbReference>
<dbReference type="PROSITE" id="PS50111">
    <property type="entry name" value="CHEMOTAXIS_TRANSDUC_2"/>
    <property type="match status" value="1"/>
</dbReference>
<dbReference type="GO" id="GO:0016020">
    <property type="term" value="C:membrane"/>
    <property type="evidence" value="ECO:0007669"/>
    <property type="project" value="InterPro"/>
</dbReference>
<dbReference type="GO" id="GO:0007165">
    <property type="term" value="P:signal transduction"/>
    <property type="evidence" value="ECO:0007669"/>
    <property type="project" value="UniProtKB-KW"/>
</dbReference>
<organism evidence="4 5">
    <name type="scientific">Clostridium cellulovorans (strain ATCC 35296 / DSM 3052 / OCM 3 / 743B)</name>
    <dbReference type="NCBI Taxonomy" id="573061"/>
    <lineage>
        <taxon>Bacteria</taxon>
        <taxon>Bacillati</taxon>
        <taxon>Bacillota</taxon>
        <taxon>Clostridia</taxon>
        <taxon>Eubacteriales</taxon>
        <taxon>Clostridiaceae</taxon>
        <taxon>Clostridium</taxon>
    </lineage>
</organism>
<protein>
    <submittedName>
        <fullName evidence="4">Methyl-accepting chemotaxis sensory transducer</fullName>
    </submittedName>
</protein>
<gene>
    <name evidence="4" type="ordered locus">Clocel_0480</name>
</gene>
<dbReference type="KEGG" id="ccb:Clocel_0480"/>
<dbReference type="InterPro" id="IPR025991">
    <property type="entry name" value="Chemoreceptor_zinc-bind_dom"/>
</dbReference>
<dbReference type="Pfam" id="PF00015">
    <property type="entry name" value="MCPsignal"/>
    <property type="match status" value="1"/>
</dbReference>
<accession>D9SQW8</accession>
<evidence type="ECO:0000259" key="3">
    <source>
        <dbReference type="PROSITE" id="PS50111"/>
    </source>
</evidence>
<keyword evidence="1 2" id="KW-0807">Transducer</keyword>
<name>D9SQW8_CLOC7</name>
<proteinExistence type="predicted"/>
<dbReference type="Proteomes" id="UP000002730">
    <property type="component" value="Chromosome"/>
</dbReference>
<dbReference type="PANTHER" id="PTHR32089:SF112">
    <property type="entry name" value="LYSOZYME-LIKE PROTEIN-RELATED"/>
    <property type="match status" value="1"/>
</dbReference>
<dbReference type="RefSeq" id="WP_010074974.1">
    <property type="nucleotide sequence ID" value="NC_014393.1"/>
</dbReference>
<dbReference type="EMBL" id="CP002160">
    <property type="protein sequence ID" value="ADL50256.1"/>
    <property type="molecule type" value="Genomic_DNA"/>
</dbReference>
<evidence type="ECO:0000256" key="2">
    <source>
        <dbReference type="PROSITE-ProRule" id="PRU00284"/>
    </source>
</evidence>
<dbReference type="SUPFAM" id="SSF58104">
    <property type="entry name" value="Methyl-accepting chemotaxis protein (MCP) signaling domain"/>
    <property type="match status" value="1"/>
</dbReference>
<dbReference type="Pfam" id="PF13682">
    <property type="entry name" value="CZB"/>
    <property type="match status" value="1"/>
</dbReference>